<evidence type="ECO:0000313" key="2">
    <source>
        <dbReference type="Proteomes" id="UP001583177"/>
    </source>
</evidence>
<proteinExistence type="predicted"/>
<evidence type="ECO:0000313" key="1">
    <source>
        <dbReference type="EMBL" id="KAL1854008.1"/>
    </source>
</evidence>
<comment type="caution">
    <text evidence="1">The sequence shown here is derived from an EMBL/GenBank/DDBJ whole genome shotgun (WGS) entry which is preliminary data.</text>
</comment>
<sequence length="195" mass="21696">MYRVTSPASVSSTSSLQSVLSDDSYLKTFKDVDKGFEAMLKELNALDSNRSIQEERKLQSHIQKRRDQTDHATREALTEKQMKDYEAYKSLVASLSTANKMAAASTKVAKARGDEDSYTKALADQEAKSNAAIRAAEARLGFMTRYPNVFNPPSHRNHIKAVEDNLNSAKVAQREVQIQQIKLAAAAKQSRRGSE</sequence>
<accession>A0ABR3W616</accession>
<dbReference type="Proteomes" id="UP001583177">
    <property type="component" value="Unassembled WGS sequence"/>
</dbReference>
<name>A0ABR3W616_9PEZI</name>
<protein>
    <submittedName>
        <fullName evidence="1">Uncharacterized protein</fullName>
    </submittedName>
</protein>
<dbReference type="EMBL" id="JAWRVE010000143">
    <property type="protein sequence ID" value="KAL1854008.1"/>
    <property type="molecule type" value="Genomic_DNA"/>
</dbReference>
<gene>
    <name evidence="1" type="ORF">Daus18300_011598</name>
</gene>
<keyword evidence="2" id="KW-1185">Reference proteome</keyword>
<reference evidence="1 2" key="1">
    <citation type="journal article" date="2024" name="IMA Fungus">
        <title>IMA Genome - F19 : A genome assembly and annotation guide to empower mycologists, including annotated draft genome sequences of Ceratocystis pirilliformis, Diaporthe australafricana, Fusarium ophioides, Paecilomyces lecythidis, and Sporothrix stenoceras.</title>
        <authorList>
            <person name="Aylward J."/>
            <person name="Wilson A.M."/>
            <person name="Visagie C.M."/>
            <person name="Spraker J."/>
            <person name="Barnes I."/>
            <person name="Buitendag C."/>
            <person name="Ceriani C."/>
            <person name="Del Mar Angel L."/>
            <person name="du Plessis D."/>
            <person name="Fuchs T."/>
            <person name="Gasser K."/>
            <person name="Kramer D."/>
            <person name="Li W."/>
            <person name="Munsamy K."/>
            <person name="Piso A."/>
            <person name="Price J.L."/>
            <person name="Sonnekus B."/>
            <person name="Thomas C."/>
            <person name="van der Nest A."/>
            <person name="van Dijk A."/>
            <person name="van Heerden A."/>
            <person name="van Vuuren N."/>
            <person name="Yilmaz N."/>
            <person name="Duong T.A."/>
            <person name="van der Merwe N.A."/>
            <person name="Wingfield M.J."/>
            <person name="Wingfield B.D."/>
        </authorList>
    </citation>
    <scope>NUCLEOTIDE SEQUENCE [LARGE SCALE GENOMIC DNA]</scope>
    <source>
        <strain evidence="1 2">CMW 18300</strain>
    </source>
</reference>
<organism evidence="1 2">
    <name type="scientific">Diaporthe australafricana</name>
    <dbReference type="NCBI Taxonomy" id="127596"/>
    <lineage>
        <taxon>Eukaryota</taxon>
        <taxon>Fungi</taxon>
        <taxon>Dikarya</taxon>
        <taxon>Ascomycota</taxon>
        <taxon>Pezizomycotina</taxon>
        <taxon>Sordariomycetes</taxon>
        <taxon>Sordariomycetidae</taxon>
        <taxon>Diaporthales</taxon>
        <taxon>Diaporthaceae</taxon>
        <taxon>Diaporthe</taxon>
    </lineage>
</organism>